<sequence>MRGLWVPDGVTTTCSVLLWVTLLCLAPVIRSNGPPRAVLTLQPPWINVLEEDSVTLTCEVFQTPGNHSFKWLHNGSPLSIHQDSYTIPAVHMENRGEYQCGTEHTALSNSVKLQVYLDWLLLQVERLKYMEGDTMILRCHSWKNNTLRKVTYYHNDNALKFHNEIFDYIVSPVNHTHSGSYFCKGNIGNTTYLSAPVVITIQGSVEKLSTWMVVIIVFVLVVAIAVIAAATATLCYCK</sequence>
<dbReference type="GeneTree" id="ENSGT01050000244808"/>
<keyword evidence="3" id="KW-0390">IgG-binding protein</keyword>
<dbReference type="GeneID" id="114042161"/>
<evidence type="ECO:0000256" key="3">
    <source>
        <dbReference type="ARBA" id="ARBA00022652"/>
    </source>
</evidence>
<dbReference type="Pfam" id="PF13895">
    <property type="entry name" value="Ig_2"/>
    <property type="match status" value="1"/>
</dbReference>
<keyword evidence="12" id="KW-0393">Immunoglobulin domain</keyword>
<keyword evidence="5 14" id="KW-0732">Signal</keyword>
<evidence type="ECO:0000256" key="13">
    <source>
        <dbReference type="SAM" id="Phobius"/>
    </source>
</evidence>
<dbReference type="InterPro" id="IPR013783">
    <property type="entry name" value="Ig-like_fold"/>
</dbReference>
<dbReference type="Ensembl" id="ENSVURT00010001529.1">
    <property type="protein sequence ID" value="ENSVURP00010001340.1"/>
    <property type="gene ID" value="ENSVURG00010001137.1"/>
</dbReference>
<dbReference type="Gene3D" id="2.60.40.10">
    <property type="entry name" value="Immunoglobulins"/>
    <property type="match status" value="2"/>
</dbReference>
<evidence type="ECO:0000256" key="11">
    <source>
        <dbReference type="ARBA" id="ARBA00023180"/>
    </source>
</evidence>
<dbReference type="AlphaFoldDB" id="A0A4X2JWC3"/>
<dbReference type="Proteomes" id="UP000314987">
    <property type="component" value="Unassembled WGS sequence"/>
</dbReference>
<dbReference type="InterPro" id="IPR003599">
    <property type="entry name" value="Ig_sub"/>
</dbReference>
<keyword evidence="4 13" id="KW-0812">Transmembrane</keyword>
<organism evidence="16 17">
    <name type="scientific">Vombatus ursinus</name>
    <name type="common">Common wombat</name>
    <dbReference type="NCBI Taxonomy" id="29139"/>
    <lineage>
        <taxon>Eukaryota</taxon>
        <taxon>Metazoa</taxon>
        <taxon>Chordata</taxon>
        <taxon>Craniata</taxon>
        <taxon>Vertebrata</taxon>
        <taxon>Euteleostomi</taxon>
        <taxon>Mammalia</taxon>
        <taxon>Metatheria</taxon>
        <taxon>Diprotodontia</taxon>
        <taxon>Vombatidae</taxon>
        <taxon>Vombatus</taxon>
    </lineage>
</organism>
<dbReference type="InterPro" id="IPR003598">
    <property type="entry name" value="Ig_sub2"/>
</dbReference>
<dbReference type="InterPro" id="IPR036179">
    <property type="entry name" value="Ig-like_dom_sf"/>
</dbReference>
<evidence type="ECO:0000256" key="7">
    <source>
        <dbReference type="ARBA" id="ARBA00022989"/>
    </source>
</evidence>
<reference evidence="16" key="3">
    <citation type="submission" date="2025-09" db="UniProtKB">
        <authorList>
            <consortium name="Ensembl"/>
        </authorList>
    </citation>
    <scope>IDENTIFICATION</scope>
</reference>
<evidence type="ECO:0000256" key="2">
    <source>
        <dbReference type="ARBA" id="ARBA00022475"/>
    </source>
</evidence>
<evidence type="ECO:0000256" key="4">
    <source>
        <dbReference type="ARBA" id="ARBA00022692"/>
    </source>
</evidence>
<proteinExistence type="predicted"/>
<feature type="domain" description="Ig-like" evidence="15">
    <location>
        <begin position="35"/>
        <end position="114"/>
    </location>
</feature>
<dbReference type="RefSeq" id="XP_027716630.1">
    <property type="nucleotide sequence ID" value="XM_027860829.1"/>
</dbReference>
<dbReference type="GO" id="GO:0019864">
    <property type="term" value="F:IgG binding"/>
    <property type="evidence" value="ECO:0007669"/>
    <property type="project" value="UniProtKB-KW"/>
</dbReference>
<feature type="transmembrane region" description="Helical" evidence="13">
    <location>
        <begin position="211"/>
        <end position="237"/>
    </location>
</feature>
<accession>A0A4X2JWC3</accession>
<dbReference type="SMART" id="SM00409">
    <property type="entry name" value="IG"/>
    <property type="match status" value="2"/>
</dbReference>
<comment type="subcellular location">
    <subcellularLocation>
        <location evidence="1">Cell membrane</location>
        <topology evidence="1">Single-pass type I membrane protein</topology>
    </subcellularLocation>
</comment>
<reference evidence="17" key="1">
    <citation type="submission" date="2018-12" db="EMBL/GenBank/DDBJ databases">
        <authorList>
            <person name="Yazar S."/>
        </authorList>
    </citation>
    <scope>NUCLEOTIDE SEQUENCE [LARGE SCALE GENOMIC DNA]</scope>
</reference>
<reference evidence="16" key="2">
    <citation type="submission" date="2025-08" db="UniProtKB">
        <authorList>
            <consortium name="Ensembl"/>
        </authorList>
    </citation>
    <scope>IDENTIFICATION</scope>
</reference>
<dbReference type="PANTHER" id="PTHR11481:SF97">
    <property type="entry name" value="LOW AFFINITY IMMUNOGLOBULIN GAMMA FC REGION RECEPTOR II-B-RELATED"/>
    <property type="match status" value="1"/>
</dbReference>
<keyword evidence="8 13" id="KW-0472">Membrane</keyword>
<evidence type="ECO:0000256" key="8">
    <source>
        <dbReference type="ARBA" id="ARBA00023136"/>
    </source>
</evidence>
<dbReference type="OMA" id="LKCHGAH"/>
<evidence type="ECO:0000256" key="1">
    <source>
        <dbReference type="ARBA" id="ARBA00004251"/>
    </source>
</evidence>
<dbReference type="OrthoDB" id="6151406at2759"/>
<dbReference type="SUPFAM" id="SSF48726">
    <property type="entry name" value="Immunoglobulin"/>
    <property type="match status" value="2"/>
</dbReference>
<keyword evidence="7 13" id="KW-1133">Transmembrane helix</keyword>
<evidence type="ECO:0000256" key="14">
    <source>
        <dbReference type="SAM" id="SignalP"/>
    </source>
</evidence>
<evidence type="ECO:0000259" key="15">
    <source>
        <dbReference type="PROSITE" id="PS50835"/>
    </source>
</evidence>
<dbReference type="SMART" id="SM00408">
    <property type="entry name" value="IGc2"/>
    <property type="match status" value="1"/>
</dbReference>
<keyword evidence="11" id="KW-0325">Glycoprotein</keyword>
<evidence type="ECO:0000256" key="10">
    <source>
        <dbReference type="ARBA" id="ARBA00023170"/>
    </source>
</evidence>
<keyword evidence="6" id="KW-0677">Repeat</keyword>
<dbReference type="Pfam" id="PF13927">
    <property type="entry name" value="Ig_3"/>
    <property type="match status" value="1"/>
</dbReference>
<evidence type="ECO:0000256" key="12">
    <source>
        <dbReference type="ARBA" id="ARBA00023319"/>
    </source>
</evidence>
<dbReference type="PROSITE" id="PS50835">
    <property type="entry name" value="IG_LIKE"/>
    <property type="match status" value="1"/>
</dbReference>
<dbReference type="STRING" id="29139.ENSVURP00010001340"/>
<feature type="signal peptide" evidence="14">
    <location>
        <begin position="1"/>
        <end position="31"/>
    </location>
</feature>
<keyword evidence="2" id="KW-1003">Cell membrane</keyword>
<evidence type="ECO:0000313" key="16">
    <source>
        <dbReference type="Ensembl" id="ENSVURP00010001340.1"/>
    </source>
</evidence>
<keyword evidence="9" id="KW-1015">Disulfide bond</keyword>
<feature type="chain" id="PRO_5021465053" description="Ig-like domain-containing protein" evidence="14">
    <location>
        <begin position="32"/>
        <end position="238"/>
    </location>
</feature>
<gene>
    <name evidence="16" type="primary">LOC114042161</name>
</gene>
<dbReference type="GO" id="GO:0019770">
    <property type="term" value="F:IgG receptor activity"/>
    <property type="evidence" value="ECO:0007669"/>
    <property type="project" value="TreeGrafter"/>
</dbReference>
<dbReference type="GO" id="GO:0032760">
    <property type="term" value="P:positive regulation of tumor necrosis factor production"/>
    <property type="evidence" value="ECO:0007669"/>
    <property type="project" value="TreeGrafter"/>
</dbReference>
<evidence type="ECO:0000313" key="17">
    <source>
        <dbReference type="Proteomes" id="UP000314987"/>
    </source>
</evidence>
<dbReference type="GO" id="GO:0001788">
    <property type="term" value="P:antibody-dependent cellular cytotoxicity"/>
    <property type="evidence" value="ECO:0007669"/>
    <property type="project" value="TreeGrafter"/>
</dbReference>
<keyword evidence="17" id="KW-1185">Reference proteome</keyword>
<dbReference type="InterPro" id="IPR050488">
    <property type="entry name" value="Ig_Fc_receptor"/>
</dbReference>
<protein>
    <recommendedName>
        <fullName evidence="15">Ig-like domain-containing protein</fullName>
    </recommendedName>
</protein>
<name>A0A4X2JWC3_VOMUR</name>
<dbReference type="FunFam" id="2.60.40.10:FF:000217">
    <property type="entry name" value="High affinity immunoglobulin gamma Fc receptor I"/>
    <property type="match status" value="1"/>
</dbReference>
<evidence type="ECO:0000256" key="5">
    <source>
        <dbReference type="ARBA" id="ARBA00022729"/>
    </source>
</evidence>
<keyword evidence="10" id="KW-0675">Receptor</keyword>
<dbReference type="GO" id="GO:0009897">
    <property type="term" value="C:external side of plasma membrane"/>
    <property type="evidence" value="ECO:0007669"/>
    <property type="project" value="TreeGrafter"/>
</dbReference>
<dbReference type="PANTHER" id="PTHR11481">
    <property type="entry name" value="IMMUNOGLOBULIN FC RECEPTOR"/>
    <property type="match status" value="1"/>
</dbReference>
<dbReference type="InterPro" id="IPR007110">
    <property type="entry name" value="Ig-like_dom"/>
</dbReference>
<dbReference type="GO" id="GO:0050766">
    <property type="term" value="P:positive regulation of phagocytosis"/>
    <property type="evidence" value="ECO:0007669"/>
    <property type="project" value="TreeGrafter"/>
</dbReference>
<evidence type="ECO:0000256" key="6">
    <source>
        <dbReference type="ARBA" id="ARBA00022737"/>
    </source>
</evidence>
<evidence type="ECO:0000256" key="9">
    <source>
        <dbReference type="ARBA" id="ARBA00023157"/>
    </source>
</evidence>